<dbReference type="Gene3D" id="2.50.20.10">
    <property type="entry name" value="Lipoprotein localisation LolA/LolB/LppX"/>
    <property type="match status" value="1"/>
</dbReference>
<keyword evidence="4" id="KW-0574">Periplasm</keyword>
<dbReference type="PANTHER" id="PTHR38782">
    <property type="match status" value="1"/>
</dbReference>
<dbReference type="GO" id="GO:0032885">
    <property type="term" value="P:regulation of polysaccharide biosynthetic process"/>
    <property type="evidence" value="ECO:0007669"/>
    <property type="project" value="TreeGrafter"/>
</dbReference>
<dbReference type="EMBL" id="LAHO01000016">
    <property type="protein sequence ID" value="KKO44417.1"/>
    <property type="molecule type" value="Genomic_DNA"/>
</dbReference>
<feature type="chain" id="PRO_5005644144" evidence="5">
    <location>
        <begin position="22"/>
        <end position="309"/>
    </location>
</feature>
<dbReference type="PATRIC" id="fig|336831.14.peg.21"/>
<evidence type="ECO:0000256" key="4">
    <source>
        <dbReference type="ARBA" id="ARBA00022764"/>
    </source>
</evidence>
<comment type="caution">
    <text evidence="8">The sequence shown here is derived from an EMBL/GenBank/DDBJ whole genome shotgun (WGS) entry which is preliminary data.</text>
</comment>
<evidence type="ECO:0000256" key="3">
    <source>
        <dbReference type="ARBA" id="ARBA00022729"/>
    </source>
</evidence>
<dbReference type="PIRSF" id="PIRSF005427">
    <property type="entry name" value="RseB"/>
    <property type="match status" value="1"/>
</dbReference>
<dbReference type="PANTHER" id="PTHR38782:SF1">
    <property type="entry name" value="SIGMA-E FACTOR REGULATORY PROTEIN RSEB"/>
    <property type="match status" value="1"/>
</dbReference>
<comment type="similarity">
    <text evidence="2">Belongs to the RseB family.</text>
</comment>
<evidence type="ECO:0000313" key="8">
    <source>
        <dbReference type="EMBL" id="KKO44417.1"/>
    </source>
</evidence>
<name>A0A0M2V0N4_9GAMM</name>
<gene>
    <name evidence="8" type="ORF">WG68_15290</name>
</gene>
<sequence length="309" mass="34823">MSKVVSFCCTLLLLCSSLLQADEAGWALFERVQQSVKQYNFDSSFVVFKGSQVETFRWQHGRKGDKEIEHLVPLDAEGVDILRRDGVVYYFLTDRPALVTYSNTIKELPAILFQNSQQIRQLYTAVPGSSMVMSGHTAQLLRLSATDPGRHSYWLWIEAESGFPLRIDVMSEQQAPLERWLVTHMRISAEFPDNLQRLLDSELPEPAPRAAGARLPDTQLQLTWLPAGYQLVDTPYVAPQLQQNLLSYWLLTDGLHQVSVFVQPSQRMPTQAYRDGATTIYMLSAAQHDITVIGPVSIDVAERLAGAVR</sequence>
<protein>
    <submittedName>
        <fullName evidence="8">Anti sigma E (Sigma 24) factor, negative regulator</fullName>
    </submittedName>
</protein>
<dbReference type="InterPro" id="IPR033436">
    <property type="entry name" value="MucB/RseB_C"/>
</dbReference>
<organism evidence="8 9">
    <name type="scientific">Arsukibacterium ikkense</name>
    <dbReference type="NCBI Taxonomy" id="336831"/>
    <lineage>
        <taxon>Bacteria</taxon>
        <taxon>Pseudomonadati</taxon>
        <taxon>Pseudomonadota</taxon>
        <taxon>Gammaproteobacteria</taxon>
        <taxon>Chromatiales</taxon>
        <taxon>Chromatiaceae</taxon>
        <taxon>Arsukibacterium</taxon>
    </lineage>
</organism>
<comment type="subcellular location">
    <subcellularLocation>
        <location evidence="1">Periplasm</location>
    </subcellularLocation>
</comment>
<evidence type="ECO:0000256" key="2">
    <source>
        <dbReference type="ARBA" id="ARBA00008150"/>
    </source>
</evidence>
<evidence type="ECO:0000256" key="1">
    <source>
        <dbReference type="ARBA" id="ARBA00004418"/>
    </source>
</evidence>
<dbReference type="CDD" id="cd16327">
    <property type="entry name" value="RseB"/>
    <property type="match status" value="1"/>
</dbReference>
<evidence type="ECO:0000256" key="5">
    <source>
        <dbReference type="SAM" id="SignalP"/>
    </source>
</evidence>
<feature type="domain" description="MucB/RseB N-terminal" evidence="6">
    <location>
        <begin position="27"/>
        <end position="193"/>
    </location>
</feature>
<feature type="domain" description="MucB/RseB C-terminal" evidence="7">
    <location>
        <begin position="218"/>
        <end position="308"/>
    </location>
</feature>
<dbReference type="Pfam" id="PF03888">
    <property type="entry name" value="MucB_RseB"/>
    <property type="match status" value="1"/>
</dbReference>
<evidence type="ECO:0000259" key="7">
    <source>
        <dbReference type="Pfam" id="PF17188"/>
    </source>
</evidence>
<dbReference type="AlphaFoldDB" id="A0A0M2V0N4"/>
<dbReference type="Gene3D" id="3.30.200.100">
    <property type="entry name" value="MucB/RseB, C-terminal domain"/>
    <property type="match status" value="1"/>
</dbReference>
<reference evidence="8 9" key="1">
    <citation type="submission" date="2015-03" db="EMBL/GenBank/DDBJ databases">
        <title>Draft genome sequences of two protease-producing strains of Arsukibacterium isolated from two cold and alkaline environments.</title>
        <authorList>
            <person name="Lylloff J.E."/>
            <person name="Skov L.B."/>
            <person name="Jepsen M."/>
            <person name="Hallin P.F."/>
            <person name="Sorensen S.J."/>
            <person name="Stougaard P."/>
            <person name="Glaring M.A."/>
        </authorList>
    </citation>
    <scope>NUCLEOTIDE SEQUENCE [LARGE SCALE GENOMIC DNA]</scope>
    <source>
        <strain evidence="8 9">GCM72</strain>
    </source>
</reference>
<keyword evidence="9" id="KW-1185">Reference proteome</keyword>
<dbReference type="InterPro" id="IPR038484">
    <property type="entry name" value="MucB/RseB_C_sf"/>
</dbReference>
<dbReference type="RefSeq" id="WP_046558596.1">
    <property type="nucleotide sequence ID" value="NZ_LAHO01000016.1"/>
</dbReference>
<feature type="signal peptide" evidence="5">
    <location>
        <begin position="1"/>
        <end position="21"/>
    </location>
</feature>
<dbReference type="InterPro" id="IPR033434">
    <property type="entry name" value="MucB/RseB_N"/>
</dbReference>
<evidence type="ECO:0000313" key="9">
    <source>
        <dbReference type="Proteomes" id="UP000034228"/>
    </source>
</evidence>
<dbReference type="Proteomes" id="UP000034228">
    <property type="component" value="Unassembled WGS sequence"/>
</dbReference>
<dbReference type="GO" id="GO:0030288">
    <property type="term" value="C:outer membrane-bounded periplasmic space"/>
    <property type="evidence" value="ECO:0007669"/>
    <property type="project" value="TreeGrafter"/>
</dbReference>
<proteinExistence type="inferred from homology"/>
<dbReference type="GO" id="GO:0045152">
    <property type="term" value="F:antisigma factor binding"/>
    <property type="evidence" value="ECO:0007669"/>
    <property type="project" value="TreeGrafter"/>
</dbReference>
<dbReference type="STRING" id="336831.WG68_15290"/>
<dbReference type="InterPro" id="IPR005588">
    <property type="entry name" value="MucB_RseB"/>
</dbReference>
<dbReference type="Pfam" id="PF17188">
    <property type="entry name" value="MucB_RseB_C"/>
    <property type="match status" value="1"/>
</dbReference>
<keyword evidence="3 5" id="KW-0732">Signal</keyword>
<accession>A0A0M2V0N4</accession>
<evidence type="ECO:0000259" key="6">
    <source>
        <dbReference type="Pfam" id="PF03888"/>
    </source>
</evidence>
<dbReference type="OrthoDB" id="7067274at2"/>